<organism evidence="2 3">
    <name type="scientific">Bifidobacterium pseudolongum subsp. globosum</name>
    <dbReference type="NCBI Taxonomy" id="1690"/>
    <lineage>
        <taxon>Bacteria</taxon>
        <taxon>Bacillati</taxon>
        <taxon>Actinomycetota</taxon>
        <taxon>Actinomycetes</taxon>
        <taxon>Bifidobacteriales</taxon>
        <taxon>Bifidobacteriaceae</taxon>
        <taxon>Bifidobacterium</taxon>
    </lineage>
</organism>
<sequence>MNAPLTRRHGASAHLGDEDSPKYVDVPLIDADDVMVQGELFPLRDLHEPLRGYRGTVASRVAGITYRQLDYWARKRIVVPSIAPSSGSGSRRLYAFRDVVILAVSKKLLDIGVNLQNVTNAVEYLMRQPSDRLEHMTILCDGQQVEECVEGEQMAQMLGRGEAVFGVSVGALWHRIDDALATEEHVEVTDAAVIDRSLPVNRLAADRLRETLDKRRVQREAMASAAAVGAVSPTLADVEPSAAHQPILSQGTLS</sequence>
<evidence type="ECO:0000259" key="1">
    <source>
        <dbReference type="SMART" id="SM00422"/>
    </source>
</evidence>
<accession>A0A2N3QIS8</accession>
<protein>
    <submittedName>
        <fullName evidence="2">Transcriptional regulator, MerR family</fullName>
    </submittedName>
</protein>
<dbReference type="Proteomes" id="UP000233730">
    <property type="component" value="Unassembled WGS sequence"/>
</dbReference>
<dbReference type="GO" id="GO:0006355">
    <property type="term" value="P:regulation of DNA-templated transcription"/>
    <property type="evidence" value="ECO:0007669"/>
    <property type="project" value="InterPro"/>
</dbReference>
<dbReference type="Pfam" id="PF13411">
    <property type="entry name" value="MerR_1"/>
    <property type="match status" value="1"/>
</dbReference>
<proteinExistence type="predicted"/>
<dbReference type="InterPro" id="IPR009061">
    <property type="entry name" value="DNA-bd_dom_put_sf"/>
</dbReference>
<reference evidence="2 3" key="1">
    <citation type="submission" date="2017-10" db="EMBL/GenBank/DDBJ databases">
        <title>Bifidobacterium genomics.</title>
        <authorList>
            <person name="Lugli G.A."/>
            <person name="Milani C."/>
            <person name="Mancabelli L."/>
        </authorList>
    </citation>
    <scope>NUCLEOTIDE SEQUENCE [LARGE SCALE GENOMIC DNA]</scope>
    <source>
        <strain evidence="2 3">1524B</strain>
    </source>
</reference>
<dbReference type="GO" id="GO:0003677">
    <property type="term" value="F:DNA binding"/>
    <property type="evidence" value="ECO:0007669"/>
    <property type="project" value="InterPro"/>
</dbReference>
<dbReference type="SMART" id="SM00422">
    <property type="entry name" value="HTH_MERR"/>
    <property type="match status" value="1"/>
</dbReference>
<dbReference type="SUPFAM" id="SSF46955">
    <property type="entry name" value="Putative DNA-binding domain"/>
    <property type="match status" value="1"/>
</dbReference>
<evidence type="ECO:0000313" key="2">
    <source>
        <dbReference type="EMBL" id="PKU91387.1"/>
    </source>
</evidence>
<name>A0A2N3QIS8_9BIFI</name>
<dbReference type="InterPro" id="IPR000551">
    <property type="entry name" value="MerR-type_HTH_dom"/>
</dbReference>
<dbReference type="Gene3D" id="1.10.1660.10">
    <property type="match status" value="1"/>
</dbReference>
<gene>
    <name evidence="2" type="ORF">CQR46_0474</name>
</gene>
<dbReference type="EMBL" id="PCGZ01000003">
    <property type="protein sequence ID" value="PKU91387.1"/>
    <property type="molecule type" value="Genomic_DNA"/>
</dbReference>
<dbReference type="AlphaFoldDB" id="A0A2N3QIS8"/>
<feature type="domain" description="HTH merR-type" evidence="1">
    <location>
        <begin position="53"/>
        <end position="125"/>
    </location>
</feature>
<comment type="caution">
    <text evidence="2">The sequence shown here is derived from an EMBL/GenBank/DDBJ whole genome shotgun (WGS) entry which is preliminary data.</text>
</comment>
<evidence type="ECO:0000313" key="3">
    <source>
        <dbReference type="Proteomes" id="UP000233730"/>
    </source>
</evidence>